<dbReference type="AlphaFoldDB" id="A0A1C0AK31"/>
<evidence type="ECO:0000313" key="1">
    <source>
        <dbReference type="EMBL" id="OCL32927.1"/>
    </source>
</evidence>
<keyword evidence="2" id="KW-1185">Reference proteome</keyword>
<accession>A0A1C0AK31</accession>
<reference evidence="2" key="1">
    <citation type="submission" date="2016-07" db="EMBL/GenBank/DDBJ databases">
        <authorList>
            <person name="Florea S."/>
            <person name="Webb J.S."/>
            <person name="Jaromczyk J."/>
            <person name="Schardl C.L."/>
        </authorList>
    </citation>
    <scope>NUCLEOTIDE SEQUENCE [LARGE SCALE GENOMIC DNA]</scope>
    <source>
        <strain evidence="2">IPBSL-7</strain>
    </source>
</reference>
<evidence type="ECO:0000313" key="2">
    <source>
        <dbReference type="Proteomes" id="UP000093501"/>
    </source>
</evidence>
<name>A0A1C0AK31_9ACTN</name>
<dbReference type="EMBL" id="MBQD01000023">
    <property type="protein sequence ID" value="OCL32927.1"/>
    <property type="molecule type" value="Genomic_DNA"/>
</dbReference>
<sequence>MFDDEDQIRVYVPPGWPAAVRPPGAPGWVATAEAFLLDSCPAEYRGYGVLRRHPVVLARLAREFVSSQLVATRSGLTGLRPSLTGVVDAATADQAAAVLQQEEARLVRVARAVELVDQALRDVRFVPKL</sequence>
<proteinExistence type="predicted"/>
<comment type="caution">
    <text evidence="1">The sequence shown here is derived from an EMBL/GenBank/DDBJ whole genome shotgun (WGS) entry which is preliminary data.</text>
</comment>
<organism evidence="1 2">
    <name type="scientific">Tessaracoccus lapidicaptus</name>
    <dbReference type="NCBI Taxonomy" id="1427523"/>
    <lineage>
        <taxon>Bacteria</taxon>
        <taxon>Bacillati</taxon>
        <taxon>Actinomycetota</taxon>
        <taxon>Actinomycetes</taxon>
        <taxon>Propionibacteriales</taxon>
        <taxon>Propionibacteriaceae</taxon>
        <taxon>Tessaracoccus</taxon>
    </lineage>
</organism>
<dbReference type="Proteomes" id="UP000093501">
    <property type="component" value="Unassembled WGS sequence"/>
</dbReference>
<dbReference type="RefSeq" id="WP_068752034.1">
    <property type="nucleotide sequence ID" value="NZ_JBDXXE010000046.1"/>
</dbReference>
<protein>
    <submittedName>
        <fullName evidence="1">Uncharacterized protein</fullName>
    </submittedName>
</protein>
<gene>
    <name evidence="1" type="ORF">BCR15_06395</name>
</gene>